<organism evidence="2 3">
    <name type="scientific">Novosphingobium fuchskuhlense</name>
    <dbReference type="NCBI Taxonomy" id="1117702"/>
    <lineage>
        <taxon>Bacteria</taxon>
        <taxon>Pseudomonadati</taxon>
        <taxon>Pseudomonadota</taxon>
        <taxon>Alphaproteobacteria</taxon>
        <taxon>Sphingomonadales</taxon>
        <taxon>Sphingomonadaceae</taxon>
        <taxon>Novosphingobium</taxon>
    </lineage>
</organism>
<proteinExistence type="predicted"/>
<name>A0A117UXW4_9SPHN</name>
<dbReference type="Proteomes" id="UP000058012">
    <property type="component" value="Unassembled WGS sequence"/>
</dbReference>
<feature type="chain" id="PRO_5007157090" description="Porin" evidence="1">
    <location>
        <begin position="25"/>
        <end position="384"/>
    </location>
</feature>
<comment type="caution">
    <text evidence="2">The sequence shown here is derived from an EMBL/GenBank/DDBJ whole genome shotgun (WGS) entry which is preliminary data.</text>
</comment>
<evidence type="ECO:0000256" key="1">
    <source>
        <dbReference type="SAM" id="SignalP"/>
    </source>
</evidence>
<accession>A0A117UXW4</accession>
<dbReference type="OrthoDB" id="5651975at2"/>
<dbReference type="Pfam" id="PF07642">
    <property type="entry name" value="BBP2"/>
    <property type="match status" value="1"/>
</dbReference>
<evidence type="ECO:0000313" key="3">
    <source>
        <dbReference type="Proteomes" id="UP000058012"/>
    </source>
</evidence>
<keyword evidence="3" id="KW-1185">Reference proteome</keyword>
<evidence type="ECO:0000313" key="2">
    <source>
        <dbReference type="EMBL" id="KUR72881.1"/>
    </source>
</evidence>
<dbReference type="RefSeq" id="WP_067907558.1">
    <property type="nucleotide sequence ID" value="NZ_KQ954244.1"/>
</dbReference>
<sequence length="384" mass="41423">MKFRLATMALIPAVSALSATAAHAEETAPPPALLPALSGPLSYNPEPISVDLAGSKVYVTAIGSGYLGTQSNTTPGVDSSFADLSNAQVIVQKPEGVFQFLVQAGLYNQETLGAAFVKSTDYTSNSYGVVPQAWVKIAPSSTFNVQAGILPTLIGLEAPFTFQNTNIERGILWGQENVMTRGVQANLTAGKLSFSLAYTDGFFSGKLNWLSGIASYVDGPHTLSVVLGGALSKNYRSTFNTPMVQNNSTMLNVIYSYSGSKWLLQPYFQYAWVPDLPHAGTTKAQNFAVGLLAKYKIDDHWSLPVRFEYIDSNRPSATAANFLYGPGSKAYSFTVTPTYTWDRFFIRPEFSYVRAGDIAPGAAFGAAGLNKEQVRGRLEMGVMF</sequence>
<reference evidence="2 3" key="1">
    <citation type="submission" date="2015-10" db="EMBL/GenBank/DDBJ databases">
        <title>Draft genome sequence of Novosphingobium fuchskuhlense DSM 25065 isolated from a surface water sample of the southwest basin of Lake Grosse Fuchskuhle.</title>
        <authorList>
            <person name="Ruckert C."/>
            <person name="Winkler A."/>
            <person name="Glaeser J."/>
            <person name="Grossart H.-P."/>
            <person name="Kalinowski J."/>
            <person name="Glaeser S."/>
        </authorList>
    </citation>
    <scope>NUCLEOTIDE SEQUENCE [LARGE SCALE GENOMIC DNA]</scope>
    <source>
        <strain evidence="2 3">FNE08-7</strain>
    </source>
</reference>
<dbReference type="SUPFAM" id="SSF56935">
    <property type="entry name" value="Porins"/>
    <property type="match status" value="1"/>
</dbReference>
<dbReference type="AlphaFoldDB" id="A0A117UXW4"/>
<feature type="signal peptide" evidence="1">
    <location>
        <begin position="1"/>
        <end position="24"/>
    </location>
</feature>
<dbReference type="InterPro" id="IPR011486">
    <property type="entry name" value="BBP2"/>
</dbReference>
<evidence type="ECO:0008006" key="4">
    <source>
        <dbReference type="Google" id="ProtNLM"/>
    </source>
</evidence>
<protein>
    <recommendedName>
        <fullName evidence="4">Porin</fullName>
    </recommendedName>
</protein>
<gene>
    <name evidence="2" type="ORF">AQZ52_06645</name>
</gene>
<dbReference type="STRING" id="1117702.AQZ52_06645"/>
<keyword evidence="1" id="KW-0732">Signal</keyword>
<dbReference type="EMBL" id="LLZS01000003">
    <property type="protein sequence ID" value="KUR72881.1"/>
    <property type="molecule type" value="Genomic_DNA"/>
</dbReference>